<dbReference type="Gene3D" id="6.10.140.2230">
    <property type="match status" value="1"/>
</dbReference>
<feature type="binding site" evidence="9">
    <location>
        <begin position="176"/>
        <end position="183"/>
    </location>
    <ligand>
        <name>ATP</name>
        <dbReference type="ChEBI" id="CHEBI:30616"/>
    </ligand>
</feature>
<dbReference type="Gene3D" id="2.30.30.930">
    <property type="match status" value="1"/>
</dbReference>
<dbReference type="InterPro" id="IPR038718">
    <property type="entry name" value="SNF2-like_sf"/>
</dbReference>
<evidence type="ECO:0000313" key="14">
    <source>
        <dbReference type="Proteomes" id="UP000280792"/>
    </source>
</evidence>
<proteinExistence type="inferred from homology"/>
<dbReference type="InterPro" id="IPR049730">
    <property type="entry name" value="SNF2/RAD54-like_C"/>
</dbReference>
<dbReference type="InterPro" id="IPR022737">
    <property type="entry name" value="RapA_C"/>
</dbReference>
<dbReference type="RefSeq" id="WP_125014631.1">
    <property type="nucleotide sequence ID" value="NZ_QWEZ01000001.1"/>
</dbReference>
<keyword evidence="5 9" id="KW-0805">Transcription regulation</keyword>
<evidence type="ECO:0000256" key="6">
    <source>
        <dbReference type="ARBA" id="ARBA00023125"/>
    </source>
</evidence>
<dbReference type="Pfam" id="PF18337">
    <property type="entry name" value="Tudor_RapA"/>
    <property type="match status" value="1"/>
</dbReference>
<comment type="function">
    <text evidence="9">Transcription regulator that activates transcription by stimulating RNA polymerase (RNAP) recycling in case of stress conditions such as supercoiled DNA or high salt concentrations. Probably acts by releasing the RNAP, when it is trapped or immobilized on tightly supercoiled DNA. Does not activate transcription on linear DNA. Probably not involved in DNA repair.</text>
</comment>
<dbReference type="PROSITE" id="PS51192">
    <property type="entry name" value="HELICASE_ATP_BIND_1"/>
    <property type="match status" value="1"/>
</dbReference>
<keyword evidence="3 9" id="KW-0347">Helicase</keyword>
<dbReference type="GO" id="GO:0004386">
    <property type="term" value="F:helicase activity"/>
    <property type="evidence" value="ECO:0007669"/>
    <property type="project" value="UniProtKB-UniRule"/>
</dbReference>
<dbReference type="InterPro" id="IPR040765">
    <property type="entry name" value="Tudor_1_RapA"/>
</dbReference>
<evidence type="ECO:0000259" key="11">
    <source>
        <dbReference type="PROSITE" id="PS51192"/>
    </source>
</evidence>
<dbReference type="Gene3D" id="6.10.140.1500">
    <property type="match status" value="1"/>
</dbReference>
<dbReference type="Pfam" id="PF00271">
    <property type="entry name" value="Helicase_C"/>
    <property type="match status" value="1"/>
</dbReference>
<evidence type="ECO:0000256" key="4">
    <source>
        <dbReference type="ARBA" id="ARBA00022840"/>
    </source>
</evidence>
<dbReference type="EMBL" id="QWEZ01000001">
    <property type="protein sequence ID" value="RRJ84205.1"/>
    <property type="molecule type" value="Genomic_DNA"/>
</dbReference>
<comment type="subunit">
    <text evidence="9">Interacts with the RNAP. Has a higher affinity for the core RNAP than for the holoenzyme. Its ATPase activity is stimulated by binding to RNAP.</text>
</comment>
<keyword evidence="4 9" id="KW-0067">ATP-binding</keyword>
<keyword evidence="14" id="KW-1185">Reference proteome</keyword>
<keyword evidence="7 9" id="KW-0010">Activator</keyword>
<dbReference type="Gene3D" id="3.30.360.80">
    <property type="match status" value="1"/>
</dbReference>
<dbReference type="AlphaFoldDB" id="A0A3P3VNC9"/>
<keyword evidence="8 9" id="KW-0804">Transcription</keyword>
<accession>A0A3P3VNC9</accession>
<dbReference type="InterPro" id="IPR027417">
    <property type="entry name" value="P-loop_NTPase"/>
</dbReference>
<dbReference type="NCBIfam" id="NF003426">
    <property type="entry name" value="PRK04914.1"/>
    <property type="match status" value="1"/>
</dbReference>
<dbReference type="InterPro" id="IPR000330">
    <property type="entry name" value="SNF2_N"/>
</dbReference>
<dbReference type="GO" id="GO:0006355">
    <property type="term" value="P:regulation of DNA-templated transcription"/>
    <property type="evidence" value="ECO:0007669"/>
    <property type="project" value="UniProtKB-UniRule"/>
</dbReference>
<evidence type="ECO:0000313" key="13">
    <source>
        <dbReference type="EMBL" id="RRJ84205.1"/>
    </source>
</evidence>
<dbReference type="Pfam" id="PF00176">
    <property type="entry name" value="SNF2-rel_dom"/>
    <property type="match status" value="1"/>
</dbReference>
<dbReference type="Pfam" id="PF18339">
    <property type="entry name" value="Tudor_1_RapA"/>
    <property type="match status" value="1"/>
</dbReference>
<evidence type="ECO:0000256" key="5">
    <source>
        <dbReference type="ARBA" id="ARBA00023015"/>
    </source>
</evidence>
<dbReference type="Gene3D" id="2.30.30.140">
    <property type="match status" value="1"/>
</dbReference>
<organism evidence="13 14">
    <name type="scientific">Aestuariirhabdus litorea</name>
    <dbReference type="NCBI Taxonomy" id="2528527"/>
    <lineage>
        <taxon>Bacteria</taxon>
        <taxon>Pseudomonadati</taxon>
        <taxon>Pseudomonadota</taxon>
        <taxon>Gammaproteobacteria</taxon>
        <taxon>Oceanospirillales</taxon>
        <taxon>Aestuariirhabdaceae</taxon>
        <taxon>Aestuariirhabdus</taxon>
    </lineage>
</organism>
<dbReference type="PANTHER" id="PTHR45766">
    <property type="entry name" value="DNA ANNEALING HELICASE AND ENDONUCLEASE ZRANB3 FAMILY MEMBER"/>
    <property type="match status" value="1"/>
</dbReference>
<dbReference type="CDD" id="cd18011">
    <property type="entry name" value="DEXDc_RapA"/>
    <property type="match status" value="1"/>
</dbReference>
<dbReference type="Proteomes" id="UP000280792">
    <property type="component" value="Unassembled WGS sequence"/>
</dbReference>
<dbReference type="InterPro" id="IPR057342">
    <property type="entry name" value="DEXDc_RapA"/>
</dbReference>
<evidence type="ECO:0000256" key="8">
    <source>
        <dbReference type="ARBA" id="ARBA00023163"/>
    </source>
</evidence>
<evidence type="ECO:0000259" key="12">
    <source>
        <dbReference type="PROSITE" id="PS51194"/>
    </source>
</evidence>
<sequence length="958" mass="107966">MIDFVPGQRWISEAENDLGLGTILTLDHRLITVLYPASGETRAYARHNHPLHRIEFTIGDRVKSHEGWSLQVTEVTQKEGLITYQGVDENGQPQTLPESCLDNFIQFNKPRERLLAGQVDQLNQFALRYRTLSHYNRTLRSPLLGLCGARTSLIPHQLHIAREVATRHAPRVLLADEVGLGKTIEAGMILYHQLLTGEAKRVLILLPETLQHQWLVEMLRRFNLHFSLFDRARCEELSEENPFESEQLVICSIQLAAEPGPLQQQLVEAGWDLLVVDEAHHLQWQAESPSDEYLLVERLAQETPAVLLLTATPEQLGKESHFARLRLLDPDRYPSLEQFLEEEAQYQPVAEAVQQLLSEQPLPDETLNTLGALLNDADNAACLQAANNTQSSTERAQAREQLIRQLLDRHGTSRVLFRNTRAAIKGFPGRVVQDYPLPLPELYTLATQEHPSLASQLYPERAYQQQVSGLEGDPWWRFDPRVEWLMVLLRHLKQKVLVICSRAETALELDEALRVRSGLPSAVFHEGMSIMERDRAAAYFAEEEFGAQVLICSEIGSEGRNFQFAHHLVLFDLPDNPDLLEQRIGRLDRIGQSETIRLHVPLFSGSAQQSLYRWYHEGLNAFIDTCPTGSALFSRYGQSLIALLSEGVASDDERLAALVEESKTSRETLQQEMQQGRDRLLELNSRGMEPTEPLIDSIQQSAEVDALKRYLNLMLDCYGLESEEHSRNAIIVRPSDQSLLHDFPGLPRDGATMTWNREQALAREDMQFVSWEHPMVLEGMEMILGSELGNSAVGLIKNRGITPGTMLVEAVYVITSPGGERNQLKRYLPPTAIRTLIDPKGNDLADKVAFDTLDSQLQPLKRATARQLISAQRQPLIDALGAADKAAHRQVDQVIEGACQQFRKEISSELQRLLALKAVNPNIRDSELAHLTSLARDGEAKLRQAQLQLDAIRVIVAA</sequence>
<protein>
    <recommendedName>
        <fullName evidence="9">RNA polymerase-associated protein RapA</fullName>
        <ecNumber evidence="9">3.6.4.-</ecNumber>
    </recommendedName>
    <alternativeName>
        <fullName evidence="9">ATP-dependent helicase HepA</fullName>
    </alternativeName>
</protein>
<dbReference type="Gene3D" id="3.40.50.300">
    <property type="entry name" value="P-loop containing nucleotide triphosphate hydrolases"/>
    <property type="match status" value="1"/>
</dbReference>
<dbReference type="SMART" id="SM00490">
    <property type="entry name" value="HELICc"/>
    <property type="match status" value="1"/>
</dbReference>
<dbReference type="InterPro" id="IPR040766">
    <property type="entry name" value="Tudor_2_RapA"/>
</dbReference>
<feature type="domain" description="Helicase C-terminal" evidence="12">
    <location>
        <begin position="481"/>
        <end position="634"/>
    </location>
</feature>
<keyword evidence="6 9" id="KW-0238">DNA-binding</keyword>
<keyword evidence="10" id="KW-0175">Coiled coil</keyword>
<comment type="caution">
    <text evidence="13">The sequence shown here is derived from an EMBL/GenBank/DDBJ whole genome shotgun (WGS) entry which is preliminary data.</text>
</comment>
<dbReference type="InterPro" id="IPR001650">
    <property type="entry name" value="Helicase_C-like"/>
</dbReference>
<dbReference type="PROSITE" id="PS51194">
    <property type="entry name" value="HELICASE_CTER"/>
    <property type="match status" value="1"/>
</dbReference>
<dbReference type="Gene3D" id="3.40.50.10810">
    <property type="entry name" value="Tandem AAA-ATPase domain"/>
    <property type="match status" value="1"/>
</dbReference>
<reference evidence="13 14" key="2">
    <citation type="submission" date="2018-12" db="EMBL/GenBank/DDBJ databases">
        <title>Simiduia agarivorans gen. nov., sp. nov., a marine, agarolytic bacterium isolated from shallow coastal water from Keelung, Taiwan.</title>
        <authorList>
            <person name="Shieh W.Y."/>
        </authorList>
    </citation>
    <scope>NUCLEOTIDE SEQUENCE [LARGE SCALE GENOMIC DNA]</scope>
    <source>
        <strain evidence="13 14">GTF-13</strain>
    </source>
</reference>
<reference evidence="13 14" key="1">
    <citation type="submission" date="2018-08" db="EMBL/GenBank/DDBJ databases">
        <authorList>
            <person name="Khan S.A."/>
        </authorList>
    </citation>
    <scope>NUCLEOTIDE SEQUENCE [LARGE SCALE GENOMIC DNA]</scope>
    <source>
        <strain evidence="13 14">GTF-13</strain>
    </source>
</reference>
<evidence type="ECO:0000256" key="7">
    <source>
        <dbReference type="ARBA" id="ARBA00023159"/>
    </source>
</evidence>
<dbReference type="GO" id="GO:0016817">
    <property type="term" value="F:hydrolase activity, acting on acid anhydrides"/>
    <property type="evidence" value="ECO:0007669"/>
    <property type="project" value="InterPro"/>
</dbReference>
<dbReference type="InterPro" id="IPR023949">
    <property type="entry name" value="Helicase_RapA"/>
</dbReference>
<keyword evidence="2 9" id="KW-0378">Hydrolase</keyword>
<dbReference type="GO" id="GO:0003677">
    <property type="term" value="F:DNA binding"/>
    <property type="evidence" value="ECO:0007669"/>
    <property type="project" value="UniProtKB-KW"/>
</dbReference>
<dbReference type="SMART" id="SM00487">
    <property type="entry name" value="DEXDc"/>
    <property type="match status" value="1"/>
</dbReference>
<evidence type="ECO:0000256" key="2">
    <source>
        <dbReference type="ARBA" id="ARBA00022801"/>
    </source>
</evidence>
<dbReference type="CDD" id="cd18793">
    <property type="entry name" value="SF2_C_SNF"/>
    <property type="match status" value="1"/>
</dbReference>
<dbReference type="Pfam" id="PF12137">
    <property type="entry name" value="RapA_C"/>
    <property type="match status" value="1"/>
</dbReference>
<dbReference type="PANTHER" id="PTHR45766:SF6">
    <property type="entry name" value="SWI_SNF-RELATED MATRIX-ASSOCIATED ACTIN-DEPENDENT REGULATOR OF CHROMATIN SUBFAMILY A-LIKE PROTEIN 1"/>
    <property type="match status" value="1"/>
</dbReference>
<evidence type="ECO:0000256" key="3">
    <source>
        <dbReference type="ARBA" id="ARBA00022806"/>
    </source>
</evidence>
<dbReference type="SUPFAM" id="SSF52540">
    <property type="entry name" value="P-loop containing nucleoside triphosphate hydrolases"/>
    <property type="match status" value="2"/>
</dbReference>
<evidence type="ECO:0000256" key="9">
    <source>
        <dbReference type="HAMAP-Rule" id="MF_01821"/>
    </source>
</evidence>
<evidence type="ECO:0000256" key="10">
    <source>
        <dbReference type="SAM" id="Coils"/>
    </source>
</evidence>
<dbReference type="EC" id="3.6.4.-" evidence="9"/>
<evidence type="ECO:0000256" key="1">
    <source>
        <dbReference type="ARBA" id="ARBA00022741"/>
    </source>
</evidence>
<feature type="domain" description="Helicase ATP-binding" evidence="11">
    <location>
        <begin position="163"/>
        <end position="331"/>
    </location>
</feature>
<comment type="similarity">
    <text evidence="9">Belongs to the SNF2/RAD54 helicase family. RapA subfamily.</text>
</comment>
<name>A0A3P3VNC9_9GAMM</name>
<feature type="coiled-coil region" evidence="10">
    <location>
        <begin position="659"/>
        <end position="686"/>
    </location>
</feature>
<dbReference type="InterPro" id="IPR014001">
    <property type="entry name" value="Helicase_ATP-bd"/>
</dbReference>
<dbReference type="HAMAP" id="MF_01821">
    <property type="entry name" value="Helicase_RapA"/>
    <property type="match status" value="1"/>
</dbReference>
<keyword evidence="1 9" id="KW-0547">Nucleotide-binding</keyword>
<feature type="short sequence motif" description="DEAH box" evidence="9">
    <location>
        <begin position="277"/>
        <end position="280"/>
    </location>
</feature>
<dbReference type="GO" id="GO:0005524">
    <property type="term" value="F:ATP binding"/>
    <property type="evidence" value="ECO:0007669"/>
    <property type="project" value="UniProtKB-UniRule"/>
</dbReference>
<gene>
    <name evidence="9 13" type="primary">rapA</name>
    <name evidence="13" type="ORF">D0544_03570</name>
</gene>